<sequence>MTITLIAQVCARLFCRVRTRVLGSTPAARSQQGSTPAARSQQGSTPADGRSLPWSQVEARLAVC</sequence>
<keyword evidence="3" id="KW-1185">Reference proteome</keyword>
<evidence type="ECO:0000256" key="1">
    <source>
        <dbReference type="SAM" id="MobiDB-lite"/>
    </source>
</evidence>
<comment type="caution">
    <text evidence="2">The sequence shown here is derived from an EMBL/GenBank/DDBJ whole genome shotgun (WGS) entry which is preliminary data.</text>
</comment>
<feature type="compositionally biased region" description="Polar residues" evidence="1">
    <location>
        <begin position="27"/>
        <end position="45"/>
    </location>
</feature>
<name>A0ABN9FI92_9NEOB</name>
<proteinExistence type="predicted"/>
<evidence type="ECO:0000313" key="2">
    <source>
        <dbReference type="EMBL" id="CAI9595276.1"/>
    </source>
</evidence>
<protein>
    <submittedName>
        <fullName evidence="2">Uncharacterized protein</fullName>
    </submittedName>
</protein>
<gene>
    <name evidence="2" type="ORF">SPARVUS_LOCUS11868841</name>
</gene>
<dbReference type="Proteomes" id="UP001162483">
    <property type="component" value="Unassembled WGS sequence"/>
</dbReference>
<accession>A0ABN9FI92</accession>
<evidence type="ECO:0000313" key="3">
    <source>
        <dbReference type="Proteomes" id="UP001162483"/>
    </source>
</evidence>
<reference evidence="2" key="1">
    <citation type="submission" date="2023-05" db="EMBL/GenBank/DDBJ databases">
        <authorList>
            <person name="Stuckert A."/>
        </authorList>
    </citation>
    <scope>NUCLEOTIDE SEQUENCE</scope>
</reference>
<dbReference type="EMBL" id="CATNWA010016774">
    <property type="protein sequence ID" value="CAI9595276.1"/>
    <property type="molecule type" value="Genomic_DNA"/>
</dbReference>
<organism evidence="2 3">
    <name type="scientific">Staurois parvus</name>
    <dbReference type="NCBI Taxonomy" id="386267"/>
    <lineage>
        <taxon>Eukaryota</taxon>
        <taxon>Metazoa</taxon>
        <taxon>Chordata</taxon>
        <taxon>Craniata</taxon>
        <taxon>Vertebrata</taxon>
        <taxon>Euteleostomi</taxon>
        <taxon>Amphibia</taxon>
        <taxon>Batrachia</taxon>
        <taxon>Anura</taxon>
        <taxon>Neobatrachia</taxon>
        <taxon>Ranoidea</taxon>
        <taxon>Ranidae</taxon>
        <taxon>Staurois</taxon>
    </lineage>
</organism>
<feature type="region of interest" description="Disordered" evidence="1">
    <location>
        <begin position="24"/>
        <end position="51"/>
    </location>
</feature>